<dbReference type="SUPFAM" id="SSF52949">
    <property type="entry name" value="Macro domain-like"/>
    <property type="match status" value="1"/>
</dbReference>
<comment type="caution">
    <text evidence="3">The sequence shown here is derived from an EMBL/GenBank/DDBJ whole genome shotgun (WGS) entry which is preliminary data.</text>
</comment>
<dbReference type="EMBL" id="JABCKI010000003">
    <property type="protein sequence ID" value="KAG5654659.1"/>
    <property type="molecule type" value="Genomic_DNA"/>
</dbReference>
<protein>
    <recommendedName>
        <fullName evidence="2">Microbial-type PARG catalytic domain-containing protein</fullName>
    </recommendedName>
</protein>
<dbReference type="PANTHER" id="PTHR35596">
    <property type="entry name" value="DUF2263 DOMAIN-CONTAINING PROTEIN"/>
    <property type="match status" value="1"/>
</dbReference>
<evidence type="ECO:0000256" key="1">
    <source>
        <dbReference type="SAM" id="MobiDB-lite"/>
    </source>
</evidence>
<dbReference type="Proteomes" id="UP000717328">
    <property type="component" value="Unassembled WGS sequence"/>
</dbReference>
<accession>A0A9P7KLY8</accession>
<dbReference type="Pfam" id="PF10021">
    <property type="entry name" value="PARG_cat_microb"/>
    <property type="match status" value="1"/>
</dbReference>
<name>A0A9P7KLY8_9AGAR</name>
<dbReference type="InterPro" id="IPR019261">
    <property type="entry name" value="PARG_cat_microbial"/>
</dbReference>
<dbReference type="PIRSF" id="PIRSF014899">
    <property type="entry name" value="UCP014899"/>
    <property type="match status" value="1"/>
</dbReference>
<sequence length="301" mass="33169">MSSSPKPPKHGSNDYNNQRTPLRKIAEETLTAIKEGFTINGVPHDLQAKVVDSNKRTAYYAPDSLLTTWSKPPTSAPMTTPTEFSILEISTIASARLLASTVTDNDRIGILNFASATKPGGGFLNGARAQEESIARSSTLYPTLMTDTAQRFYTLHKHNKKDGYYTHAMIYSPGVVLFRDDDGGWEEPVEVDVVTSPAVNAGVVRKSLMGRLAAKGTEEKIERIMKERMGRILFLLEQQGAKHIVLGSFGTGVFQNDVGSVARIWAELLTVPGARFKDRFTRVVFGVLGKQTFTAFQRVFH</sequence>
<dbReference type="PANTHER" id="PTHR35596:SF1">
    <property type="entry name" value="MICROBIAL-TYPE PARG CATALYTIC DOMAIN-CONTAINING PROTEIN"/>
    <property type="match status" value="1"/>
</dbReference>
<evidence type="ECO:0000259" key="2">
    <source>
        <dbReference type="Pfam" id="PF10021"/>
    </source>
</evidence>
<feature type="domain" description="Microbial-type PARG catalytic" evidence="2">
    <location>
        <begin position="26"/>
        <end position="180"/>
    </location>
</feature>
<reference evidence="3" key="2">
    <citation type="submission" date="2021-10" db="EMBL/GenBank/DDBJ databases">
        <title>Phylogenomics reveals ancestral predisposition of the termite-cultivated fungus Termitomyces towards a domesticated lifestyle.</title>
        <authorList>
            <person name="Auxier B."/>
            <person name="Grum-Grzhimaylo A."/>
            <person name="Cardenas M.E."/>
            <person name="Lodge J.D."/>
            <person name="Laessoe T."/>
            <person name="Pedersen O."/>
            <person name="Smith M.E."/>
            <person name="Kuyper T.W."/>
            <person name="Franco-Molano E.A."/>
            <person name="Baroni T.J."/>
            <person name="Aanen D.K."/>
        </authorList>
    </citation>
    <scope>NUCLEOTIDE SEQUENCE</scope>
    <source>
        <strain evidence="3">D49</strain>
    </source>
</reference>
<dbReference type="Gene3D" id="3.40.220.10">
    <property type="entry name" value="Leucine Aminopeptidase, subunit E, domain 1"/>
    <property type="match status" value="1"/>
</dbReference>
<dbReference type="InterPro" id="IPR012664">
    <property type="entry name" value="CHP02452"/>
</dbReference>
<gene>
    <name evidence="3" type="ORF">H0H81_009907</name>
</gene>
<proteinExistence type="predicted"/>
<keyword evidence="4" id="KW-1185">Reference proteome</keyword>
<evidence type="ECO:0000313" key="4">
    <source>
        <dbReference type="Proteomes" id="UP000717328"/>
    </source>
</evidence>
<feature type="region of interest" description="Disordered" evidence="1">
    <location>
        <begin position="1"/>
        <end position="21"/>
    </location>
</feature>
<dbReference type="OrthoDB" id="9985428at2759"/>
<organism evidence="3 4">
    <name type="scientific">Sphagnurus paluster</name>
    <dbReference type="NCBI Taxonomy" id="117069"/>
    <lineage>
        <taxon>Eukaryota</taxon>
        <taxon>Fungi</taxon>
        <taxon>Dikarya</taxon>
        <taxon>Basidiomycota</taxon>
        <taxon>Agaricomycotina</taxon>
        <taxon>Agaricomycetes</taxon>
        <taxon>Agaricomycetidae</taxon>
        <taxon>Agaricales</taxon>
        <taxon>Tricholomatineae</taxon>
        <taxon>Lyophyllaceae</taxon>
        <taxon>Sphagnurus</taxon>
    </lineage>
</organism>
<dbReference type="InterPro" id="IPR043472">
    <property type="entry name" value="Macro_dom-like"/>
</dbReference>
<reference evidence="3" key="1">
    <citation type="submission" date="2021-02" db="EMBL/GenBank/DDBJ databases">
        <authorList>
            <person name="Nieuwenhuis M."/>
            <person name="Van De Peppel L.J.J."/>
        </authorList>
    </citation>
    <scope>NUCLEOTIDE SEQUENCE</scope>
    <source>
        <strain evidence="3">D49</strain>
    </source>
</reference>
<dbReference type="AlphaFoldDB" id="A0A9P7KLY8"/>
<evidence type="ECO:0000313" key="3">
    <source>
        <dbReference type="EMBL" id="KAG5654659.1"/>
    </source>
</evidence>
<dbReference type="NCBIfam" id="TIGR02452">
    <property type="entry name" value="TIGR02452 family protein"/>
    <property type="match status" value="1"/>
</dbReference>